<evidence type="ECO:0000313" key="2">
    <source>
        <dbReference type="EMBL" id="KIM53196.1"/>
    </source>
</evidence>
<dbReference type="InterPro" id="IPR045341">
    <property type="entry name" value="DUF6532"/>
</dbReference>
<reference evidence="3" key="2">
    <citation type="submission" date="2015-01" db="EMBL/GenBank/DDBJ databases">
        <title>Evolutionary Origins and Diversification of the Mycorrhizal Mutualists.</title>
        <authorList>
            <consortium name="DOE Joint Genome Institute"/>
            <consortium name="Mycorrhizal Genomics Consortium"/>
            <person name="Kohler A."/>
            <person name="Kuo A."/>
            <person name="Nagy L.G."/>
            <person name="Floudas D."/>
            <person name="Copeland A."/>
            <person name="Barry K.W."/>
            <person name="Cichocki N."/>
            <person name="Veneault-Fourrey C."/>
            <person name="LaButti K."/>
            <person name="Lindquist E.A."/>
            <person name="Lipzen A."/>
            <person name="Lundell T."/>
            <person name="Morin E."/>
            <person name="Murat C."/>
            <person name="Riley R."/>
            <person name="Ohm R."/>
            <person name="Sun H."/>
            <person name="Tunlid A."/>
            <person name="Henrissat B."/>
            <person name="Grigoriev I.V."/>
            <person name="Hibbett D.S."/>
            <person name="Martin F."/>
        </authorList>
    </citation>
    <scope>NUCLEOTIDE SEQUENCE [LARGE SCALE GENOMIC DNA]</scope>
    <source>
        <strain evidence="3">Foug A</strain>
    </source>
</reference>
<reference evidence="2 3" key="1">
    <citation type="submission" date="2014-04" db="EMBL/GenBank/DDBJ databases">
        <authorList>
            <consortium name="DOE Joint Genome Institute"/>
            <person name="Kuo A."/>
            <person name="Kohler A."/>
            <person name="Nagy L.G."/>
            <person name="Floudas D."/>
            <person name="Copeland A."/>
            <person name="Barry K.W."/>
            <person name="Cichocki N."/>
            <person name="Veneault-Fourrey C."/>
            <person name="LaButti K."/>
            <person name="Lindquist E.A."/>
            <person name="Lipzen A."/>
            <person name="Lundell T."/>
            <person name="Morin E."/>
            <person name="Murat C."/>
            <person name="Sun H."/>
            <person name="Tunlid A."/>
            <person name="Henrissat B."/>
            <person name="Grigoriev I.V."/>
            <person name="Hibbett D.S."/>
            <person name="Martin F."/>
            <person name="Nordberg H.P."/>
            <person name="Cantor M.N."/>
            <person name="Hua S.X."/>
        </authorList>
    </citation>
    <scope>NUCLEOTIDE SEQUENCE [LARGE SCALE GENOMIC DNA]</scope>
    <source>
        <strain evidence="2 3">Foug A</strain>
    </source>
</reference>
<protein>
    <recommendedName>
        <fullName evidence="1">DUF6532 domain-containing protein</fullName>
    </recommendedName>
</protein>
<dbReference type="Proteomes" id="UP000053989">
    <property type="component" value="Unassembled WGS sequence"/>
</dbReference>
<dbReference type="EMBL" id="KN822187">
    <property type="protein sequence ID" value="KIM53196.1"/>
    <property type="molecule type" value="Genomic_DNA"/>
</dbReference>
<accession>A0A0C3DAS6</accession>
<dbReference type="AlphaFoldDB" id="A0A0C3DAS6"/>
<organism evidence="2 3">
    <name type="scientific">Scleroderma citrinum Foug A</name>
    <dbReference type="NCBI Taxonomy" id="1036808"/>
    <lineage>
        <taxon>Eukaryota</taxon>
        <taxon>Fungi</taxon>
        <taxon>Dikarya</taxon>
        <taxon>Basidiomycota</taxon>
        <taxon>Agaricomycotina</taxon>
        <taxon>Agaricomycetes</taxon>
        <taxon>Agaricomycetidae</taxon>
        <taxon>Boletales</taxon>
        <taxon>Sclerodermatineae</taxon>
        <taxon>Sclerodermataceae</taxon>
        <taxon>Scleroderma</taxon>
    </lineage>
</organism>
<keyword evidence="3" id="KW-1185">Reference proteome</keyword>
<gene>
    <name evidence="2" type="ORF">SCLCIDRAFT_11645</name>
</gene>
<evidence type="ECO:0000259" key="1">
    <source>
        <dbReference type="Pfam" id="PF20149"/>
    </source>
</evidence>
<feature type="domain" description="DUF6532" evidence="1">
    <location>
        <begin position="99"/>
        <end position="231"/>
    </location>
</feature>
<dbReference type="InParanoid" id="A0A0C3DAS6"/>
<dbReference type="OrthoDB" id="2678918at2759"/>
<dbReference type="Pfam" id="PF20149">
    <property type="entry name" value="DUF6532"/>
    <property type="match status" value="1"/>
</dbReference>
<name>A0A0C3DAS6_9AGAM</name>
<sequence length="264" mass="29991">MPEWQTSACKHRYNPLSTGTQHATAATETPLSLAITHPSINSIPSSTLTVFKDDVRDNLCRYALLEKPIWSRNDTAHIKKVVANFTKVYFLIEADTFKSVACISVQDSYSLWIPIYQLLNLLSATIENHIKELLQDWHYVDEDMTLPLGKHIHGIFNHCTIISIIQDVVWLPSGKFSRLIPADINNIDCLLAFTATVICWALHSLKRGQESDFETAAYHPYYEEALGCINHIRSLGPNNIQLQCLNVTTSQLLQHRMELMELSQ</sequence>
<proteinExistence type="predicted"/>
<dbReference type="HOGENOM" id="CLU_1054336_0_0_1"/>
<evidence type="ECO:0000313" key="3">
    <source>
        <dbReference type="Proteomes" id="UP000053989"/>
    </source>
</evidence>